<name>A0A8T2NWI5_9TELE</name>
<evidence type="ECO:0000256" key="3">
    <source>
        <dbReference type="ARBA" id="ARBA00023180"/>
    </source>
</evidence>
<dbReference type="GO" id="GO:0005980">
    <property type="term" value="P:glycogen catabolic process"/>
    <property type="evidence" value="ECO:0007669"/>
    <property type="project" value="TreeGrafter"/>
</dbReference>
<keyword evidence="1" id="KW-0732">Signal</keyword>
<keyword evidence="4 5" id="KW-0326">Glycosidase</keyword>
<comment type="similarity">
    <text evidence="5">Belongs to the glycosyl hydrolase 31 family.</text>
</comment>
<evidence type="ECO:0000256" key="4">
    <source>
        <dbReference type="ARBA" id="ARBA00023295"/>
    </source>
</evidence>
<evidence type="ECO:0000256" key="1">
    <source>
        <dbReference type="ARBA" id="ARBA00022729"/>
    </source>
</evidence>
<proteinExistence type="inferred from homology"/>
<dbReference type="Gene3D" id="2.60.40.1180">
    <property type="entry name" value="Golgi alpha-mannosidase II"/>
    <property type="match status" value="2"/>
</dbReference>
<comment type="caution">
    <text evidence="8">The sequence shown here is derived from an EMBL/GenBank/DDBJ whole genome shotgun (WGS) entry which is preliminary data.</text>
</comment>
<accession>A0A8T2NWI5</accession>
<dbReference type="InterPro" id="IPR013780">
    <property type="entry name" value="Glyco_hydro_b"/>
</dbReference>
<dbReference type="Pfam" id="PF21365">
    <property type="entry name" value="Glyco_hydro_31_3rd"/>
    <property type="match status" value="1"/>
</dbReference>
<dbReference type="GO" id="GO:0005765">
    <property type="term" value="C:lysosomal membrane"/>
    <property type="evidence" value="ECO:0007669"/>
    <property type="project" value="TreeGrafter"/>
</dbReference>
<sequence length="356" mass="38942">MVYDLLTVPQEPFVFGQPAQAAMRSALTLRYSLLPLLYTLFHHAHTSARTVARPLFLEFPSDPNCQTVDRQFLWGGSLLISPVLEQGSVELAAYLPPGTWYSLQDGQPFHSKGQYLLLPAPLDTINVHVREGHIIPQQEPALTTVASRTNPFHLTVALSPGGWARGELFWDDGDSLDTFEKGEYSYVIFAAGQVSAGRWRQIDTCRSLLLCSAVPRAILIDPASLPSLLVSKLVSQPLKTNRALDGLLLGGIRVFGVPFPPQDVWVNGERKMDFSYRSDIQVSLPVPPSSVRFAVVVGADGLGAHPVGKGGWGGVDFKQSRAVLTVSSLALAMKESFIIQWGDFISQSVVVSEYVK</sequence>
<gene>
    <name evidence="8" type="ORF">JZ751_013250</name>
</gene>
<dbReference type="PANTHER" id="PTHR22762">
    <property type="entry name" value="ALPHA-GLUCOSIDASE"/>
    <property type="match status" value="1"/>
</dbReference>
<evidence type="ECO:0000313" key="9">
    <source>
        <dbReference type="Proteomes" id="UP000824540"/>
    </source>
</evidence>
<feature type="domain" description="Glycoside hydrolase family 31 TIM barrel" evidence="6">
    <location>
        <begin position="7"/>
        <end position="40"/>
    </location>
</feature>
<evidence type="ECO:0000256" key="5">
    <source>
        <dbReference type="RuleBase" id="RU361185"/>
    </source>
</evidence>
<dbReference type="InterPro" id="IPR048395">
    <property type="entry name" value="Glyco_hydro_31_C"/>
</dbReference>
<dbReference type="Pfam" id="PF01055">
    <property type="entry name" value="Glyco_hydro_31_2nd"/>
    <property type="match status" value="1"/>
</dbReference>
<dbReference type="OrthoDB" id="5839090at2759"/>
<evidence type="ECO:0000313" key="8">
    <source>
        <dbReference type="EMBL" id="KAG9343866.1"/>
    </source>
</evidence>
<keyword evidence="9" id="KW-1185">Reference proteome</keyword>
<dbReference type="PANTHER" id="PTHR22762:SF92">
    <property type="entry name" value="LYSOSOMAL ALPHA-GLUCOSIDASE"/>
    <property type="match status" value="1"/>
</dbReference>
<dbReference type="AlphaFoldDB" id="A0A8T2NWI5"/>
<dbReference type="FunFam" id="2.60.40.1180:FF:000044">
    <property type="entry name" value="Alpha-glucosidase 1"/>
    <property type="match status" value="1"/>
</dbReference>
<organism evidence="8 9">
    <name type="scientific">Albula glossodonta</name>
    <name type="common">roundjaw bonefish</name>
    <dbReference type="NCBI Taxonomy" id="121402"/>
    <lineage>
        <taxon>Eukaryota</taxon>
        <taxon>Metazoa</taxon>
        <taxon>Chordata</taxon>
        <taxon>Craniata</taxon>
        <taxon>Vertebrata</taxon>
        <taxon>Euteleostomi</taxon>
        <taxon>Actinopterygii</taxon>
        <taxon>Neopterygii</taxon>
        <taxon>Teleostei</taxon>
        <taxon>Albuliformes</taxon>
        <taxon>Albulidae</taxon>
        <taxon>Albula</taxon>
    </lineage>
</organism>
<protein>
    <submittedName>
        <fullName evidence="8">Uncharacterized protein</fullName>
    </submittedName>
</protein>
<keyword evidence="2 5" id="KW-0378">Hydrolase</keyword>
<dbReference type="SUPFAM" id="SSF51011">
    <property type="entry name" value="Glycosyl hydrolase domain"/>
    <property type="match status" value="1"/>
</dbReference>
<dbReference type="Proteomes" id="UP000824540">
    <property type="component" value="Unassembled WGS sequence"/>
</dbReference>
<evidence type="ECO:0000259" key="6">
    <source>
        <dbReference type="Pfam" id="PF01055"/>
    </source>
</evidence>
<feature type="domain" description="Glycosyl hydrolase family 31 C-terminal" evidence="7">
    <location>
        <begin position="50"/>
        <end position="135"/>
    </location>
</feature>
<dbReference type="EMBL" id="JAFBMS010000022">
    <property type="protein sequence ID" value="KAG9343866.1"/>
    <property type="molecule type" value="Genomic_DNA"/>
</dbReference>
<dbReference type="InterPro" id="IPR000322">
    <property type="entry name" value="Glyco_hydro_31_TIM"/>
</dbReference>
<dbReference type="Gene3D" id="3.20.20.80">
    <property type="entry name" value="Glycosidases"/>
    <property type="match status" value="1"/>
</dbReference>
<reference evidence="8" key="1">
    <citation type="thesis" date="2021" institute="BYU ScholarsArchive" country="Provo, UT, USA">
        <title>Applications of and Algorithms for Genome Assembly and Genomic Analyses with an Emphasis on Marine Teleosts.</title>
        <authorList>
            <person name="Pickett B.D."/>
        </authorList>
    </citation>
    <scope>NUCLEOTIDE SEQUENCE</scope>
    <source>
        <strain evidence="8">HI-2016</strain>
    </source>
</reference>
<dbReference type="GO" id="GO:0004558">
    <property type="term" value="F:alpha-1,4-glucosidase activity"/>
    <property type="evidence" value="ECO:0007669"/>
    <property type="project" value="TreeGrafter"/>
</dbReference>
<keyword evidence="3" id="KW-0325">Glycoprotein</keyword>
<evidence type="ECO:0000259" key="7">
    <source>
        <dbReference type="Pfam" id="PF21365"/>
    </source>
</evidence>
<evidence type="ECO:0000256" key="2">
    <source>
        <dbReference type="ARBA" id="ARBA00022801"/>
    </source>
</evidence>
<dbReference type="GO" id="GO:0007040">
    <property type="term" value="P:lysosome organization"/>
    <property type="evidence" value="ECO:0007669"/>
    <property type="project" value="TreeGrafter"/>
</dbReference>